<proteinExistence type="predicted"/>
<dbReference type="GO" id="GO:0046872">
    <property type="term" value="F:metal ion binding"/>
    <property type="evidence" value="ECO:0007669"/>
    <property type="project" value="InterPro"/>
</dbReference>
<dbReference type="PROSITE" id="PS50846">
    <property type="entry name" value="HMA_2"/>
    <property type="match status" value="1"/>
</dbReference>
<comment type="caution">
    <text evidence="3">The sequence shown here is derived from an EMBL/GenBank/DDBJ whole genome shotgun (WGS) entry which is preliminary data.</text>
</comment>
<feature type="compositionally biased region" description="Low complexity" evidence="1">
    <location>
        <begin position="84"/>
        <end position="93"/>
    </location>
</feature>
<dbReference type="SUPFAM" id="SSF55008">
    <property type="entry name" value="HMA, heavy metal-associated domain"/>
    <property type="match status" value="1"/>
</dbReference>
<evidence type="ECO:0000256" key="1">
    <source>
        <dbReference type="SAM" id="MobiDB-lite"/>
    </source>
</evidence>
<dbReference type="AlphaFoldDB" id="A0A834WYF2"/>
<dbReference type="PANTHER" id="PTHR46932:SF18">
    <property type="entry name" value="HMA DOMAIN-CONTAINING PROTEIN"/>
    <property type="match status" value="1"/>
</dbReference>
<dbReference type="Proteomes" id="UP000634136">
    <property type="component" value="Unassembled WGS sequence"/>
</dbReference>
<evidence type="ECO:0000313" key="4">
    <source>
        <dbReference type="Proteomes" id="UP000634136"/>
    </source>
</evidence>
<dbReference type="Pfam" id="PF00403">
    <property type="entry name" value="HMA"/>
    <property type="match status" value="1"/>
</dbReference>
<dbReference type="EMBL" id="JAAIUW010000004">
    <property type="protein sequence ID" value="KAF7834603.1"/>
    <property type="molecule type" value="Genomic_DNA"/>
</dbReference>
<feature type="domain" description="HMA" evidence="2">
    <location>
        <begin position="2"/>
        <end position="71"/>
    </location>
</feature>
<organism evidence="3 4">
    <name type="scientific">Senna tora</name>
    <dbReference type="NCBI Taxonomy" id="362788"/>
    <lineage>
        <taxon>Eukaryota</taxon>
        <taxon>Viridiplantae</taxon>
        <taxon>Streptophyta</taxon>
        <taxon>Embryophyta</taxon>
        <taxon>Tracheophyta</taxon>
        <taxon>Spermatophyta</taxon>
        <taxon>Magnoliopsida</taxon>
        <taxon>eudicotyledons</taxon>
        <taxon>Gunneridae</taxon>
        <taxon>Pentapetalae</taxon>
        <taxon>rosids</taxon>
        <taxon>fabids</taxon>
        <taxon>Fabales</taxon>
        <taxon>Fabaceae</taxon>
        <taxon>Caesalpinioideae</taxon>
        <taxon>Cassia clade</taxon>
        <taxon>Senna</taxon>
    </lineage>
</organism>
<keyword evidence="4" id="KW-1185">Reference proteome</keyword>
<name>A0A834WYF2_9FABA</name>
<feature type="region of interest" description="Disordered" evidence="1">
    <location>
        <begin position="74"/>
        <end position="101"/>
    </location>
</feature>
<evidence type="ECO:0000259" key="2">
    <source>
        <dbReference type="PROSITE" id="PS50846"/>
    </source>
</evidence>
<dbReference type="PANTHER" id="PTHR46932">
    <property type="entry name" value="HEAVY METAL-ASSOCIATED ISOPRENYLATED PLANT PROTEIN 47"/>
    <property type="match status" value="1"/>
</dbReference>
<gene>
    <name evidence="3" type="ORF">G2W53_009462</name>
</gene>
<protein>
    <submittedName>
        <fullName evidence="3">Keratin-associated protein 5-4-like isoform X1</fullName>
    </submittedName>
</protein>
<accession>A0A834WYF2</accession>
<dbReference type="InterPro" id="IPR042885">
    <property type="entry name" value="HIPP47/16"/>
</dbReference>
<reference evidence="3" key="1">
    <citation type="submission" date="2020-09" db="EMBL/GenBank/DDBJ databases">
        <title>Genome-Enabled Discovery of Anthraquinone Biosynthesis in Senna tora.</title>
        <authorList>
            <person name="Kang S.-H."/>
            <person name="Pandey R.P."/>
            <person name="Lee C.-M."/>
            <person name="Sim J.-S."/>
            <person name="Jeong J.-T."/>
            <person name="Choi B.-S."/>
            <person name="Jung M."/>
            <person name="Ginzburg D."/>
            <person name="Zhao K."/>
            <person name="Won S.Y."/>
            <person name="Oh T.-J."/>
            <person name="Yu Y."/>
            <person name="Kim N.-H."/>
            <person name="Lee O.R."/>
            <person name="Lee T.-H."/>
            <person name="Bashyal P."/>
            <person name="Kim T.-S."/>
            <person name="Lee W.-H."/>
            <person name="Kawkins C."/>
            <person name="Kim C.-K."/>
            <person name="Kim J.S."/>
            <person name="Ahn B.O."/>
            <person name="Rhee S.Y."/>
            <person name="Sohng J.K."/>
        </authorList>
    </citation>
    <scope>NUCLEOTIDE SEQUENCE</scope>
    <source>
        <tissue evidence="3">Leaf</tissue>
    </source>
</reference>
<dbReference type="InterPro" id="IPR036163">
    <property type="entry name" value="HMA_dom_sf"/>
</dbReference>
<dbReference type="OrthoDB" id="1426971at2759"/>
<evidence type="ECO:0000313" key="3">
    <source>
        <dbReference type="EMBL" id="KAF7834603.1"/>
    </source>
</evidence>
<dbReference type="Gene3D" id="3.30.70.100">
    <property type="match status" value="1"/>
</dbReference>
<dbReference type="InterPro" id="IPR006121">
    <property type="entry name" value="HMA_dom"/>
</dbReference>
<sequence length="223" mass="24113">MKQKITIKVHMDCSKCRNKALKIAAQVPGVSSVSIDGNEKDRVVVIGEDVDTVCLGRHLKKKFRSVIILSVEEVKPPKPPAPTDQKAGGAAAAKDGKDGKDKQPNYTTLCIVPVDPCCRCHSTKCGGQCGGPCSKCQSHKCHGDCKPCSKCQSHKCHGQCADLRPQPLPWQCQGQCPPWYGCATCYVIKRGPPAPPPWPTAYDYPCGGYRVVYDSNPDGCCIQ</sequence>